<keyword evidence="1" id="KW-0812">Transmembrane</keyword>
<keyword evidence="1" id="KW-1133">Transmembrane helix</keyword>
<proteinExistence type="predicted"/>
<dbReference type="Proteomes" id="UP000070578">
    <property type="component" value="Unassembled WGS sequence"/>
</dbReference>
<evidence type="ECO:0000313" key="2">
    <source>
        <dbReference type="EMBL" id="KXS32373.1"/>
    </source>
</evidence>
<gene>
    <name evidence="2" type="ORF">AWT59_1521</name>
</gene>
<evidence type="ECO:0000256" key="1">
    <source>
        <dbReference type="SAM" id="Phobius"/>
    </source>
</evidence>
<organism evidence="2 3">
    <name type="scientific">Candidatus Gallionella acididurans</name>
    <dbReference type="NCBI Taxonomy" id="1796491"/>
    <lineage>
        <taxon>Bacteria</taxon>
        <taxon>Pseudomonadati</taxon>
        <taxon>Pseudomonadota</taxon>
        <taxon>Betaproteobacteria</taxon>
        <taxon>Nitrosomonadales</taxon>
        <taxon>Gallionellaceae</taxon>
        <taxon>Gallionella</taxon>
    </lineage>
</organism>
<comment type="caution">
    <text evidence="2">The sequence shown here is derived from an EMBL/GenBank/DDBJ whole genome shotgun (WGS) entry which is preliminary data.</text>
</comment>
<name>A0A139BTZ8_9PROT</name>
<protein>
    <submittedName>
        <fullName evidence="2">Uncharacterized protein</fullName>
    </submittedName>
</protein>
<sequence>MRKQITNISPLQSAKVLAVLYFAISLPLLLLMLAMPGPKPPYVSGSMLALPFFYALFGFLFTLFGAWVYNFVAKHLGGIEFTTQNVEEA</sequence>
<feature type="transmembrane region" description="Helical" evidence="1">
    <location>
        <begin position="16"/>
        <end position="35"/>
    </location>
</feature>
<dbReference type="EMBL" id="LSLI01000032">
    <property type="protein sequence ID" value="KXS32373.1"/>
    <property type="molecule type" value="Genomic_DNA"/>
</dbReference>
<dbReference type="AlphaFoldDB" id="A0A139BTZ8"/>
<keyword evidence="1" id="KW-0472">Membrane</keyword>
<evidence type="ECO:0000313" key="3">
    <source>
        <dbReference type="Proteomes" id="UP000070578"/>
    </source>
</evidence>
<reference evidence="2 3" key="2">
    <citation type="submission" date="2016-03" db="EMBL/GenBank/DDBJ databases">
        <title>New uncultured bacterium of the family Gallionellaceae from acid mine drainage: description and reconstruction of genome based on metagenomic analysis of microbial community.</title>
        <authorList>
            <person name="Kadnikov V."/>
            <person name="Ivasenko D."/>
            <person name="Beletsky A."/>
            <person name="Mardanov A."/>
            <person name="Danilova E."/>
            <person name="Pimenov N."/>
            <person name="Karnachuk O."/>
            <person name="Ravin N."/>
        </authorList>
    </citation>
    <scope>NUCLEOTIDE SEQUENCE [LARGE SCALE GENOMIC DNA]</scope>
    <source>
        <strain evidence="2">ShG14-8</strain>
    </source>
</reference>
<feature type="transmembrane region" description="Helical" evidence="1">
    <location>
        <begin position="47"/>
        <end position="69"/>
    </location>
</feature>
<accession>A0A139BTZ8</accession>
<reference evidence="2 3" key="1">
    <citation type="submission" date="2016-02" db="EMBL/GenBank/DDBJ databases">
        <authorList>
            <person name="Wen L."/>
            <person name="He K."/>
            <person name="Yang H."/>
        </authorList>
    </citation>
    <scope>NUCLEOTIDE SEQUENCE [LARGE SCALE GENOMIC DNA]</scope>
    <source>
        <strain evidence="2">ShG14-8</strain>
    </source>
</reference>